<comment type="caution">
    <text evidence="5">The sequence shown here is derived from an EMBL/GenBank/DDBJ whole genome shotgun (WGS) entry which is preliminary data.</text>
</comment>
<dbReference type="AlphaFoldDB" id="A0AAN8K6V3"/>
<evidence type="ECO:0000259" key="4">
    <source>
        <dbReference type="SMART" id="SM00993"/>
    </source>
</evidence>
<dbReference type="InterPro" id="IPR046757">
    <property type="entry name" value="YL1_N"/>
</dbReference>
<dbReference type="PANTHER" id="PTHR13275:SF4">
    <property type="entry name" value="VACUOLAR PROTEIN SORTING-ASSOCIATED PROTEIN 72 HOMOLOG"/>
    <property type="match status" value="1"/>
</dbReference>
<reference evidence="5 6" key="1">
    <citation type="submission" date="2024-01" db="EMBL/GenBank/DDBJ databases">
        <title>The genome of the rayed Mediterranean limpet Patella caerulea (Linnaeus, 1758).</title>
        <authorList>
            <person name="Anh-Thu Weber A."/>
            <person name="Halstead-Nussloch G."/>
        </authorList>
    </citation>
    <scope>NUCLEOTIDE SEQUENCE [LARGE SCALE GENOMIC DNA]</scope>
    <source>
        <strain evidence="5">AATW-2023a</strain>
        <tissue evidence="5">Whole specimen</tissue>
    </source>
</reference>
<feature type="compositionally biased region" description="Acidic residues" evidence="3">
    <location>
        <begin position="66"/>
        <end position="79"/>
    </location>
</feature>
<dbReference type="Proteomes" id="UP001347796">
    <property type="component" value="Unassembled WGS sequence"/>
</dbReference>
<feature type="compositionally biased region" description="Basic and acidic residues" evidence="3">
    <location>
        <begin position="102"/>
        <end position="128"/>
    </location>
</feature>
<protein>
    <recommendedName>
        <fullName evidence="2">Vacuolar protein sorting-associated protein 72 homolog</fullName>
    </recommendedName>
</protein>
<dbReference type="SMART" id="SM00993">
    <property type="entry name" value="YL1_C"/>
    <property type="match status" value="1"/>
</dbReference>
<proteinExistence type="inferred from homology"/>
<feature type="compositionally biased region" description="Basic and acidic residues" evidence="3">
    <location>
        <begin position="158"/>
        <end position="175"/>
    </location>
</feature>
<feature type="region of interest" description="Disordered" evidence="3">
    <location>
        <begin position="38"/>
        <end position="175"/>
    </location>
</feature>
<evidence type="ECO:0000313" key="5">
    <source>
        <dbReference type="EMBL" id="KAK6185644.1"/>
    </source>
</evidence>
<feature type="domain" description="Vps72/YL1 C-terminal" evidence="4">
    <location>
        <begin position="301"/>
        <end position="330"/>
    </location>
</feature>
<dbReference type="Pfam" id="PF05764">
    <property type="entry name" value="YL1"/>
    <property type="match status" value="1"/>
</dbReference>
<dbReference type="Pfam" id="PF08265">
    <property type="entry name" value="YL1_C"/>
    <property type="match status" value="1"/>
</dbReference>
<comment type="similarity">
    <text evidence="1">Belongs to the VPS72/YL1 family.</text>
</comment>
<name>A0AAN8K6V3_PATCE</name>
<feature type="region of interest" description="Disordered" evidence="3">
    <location>
        <begin position="340"/>
        <end position="363"/>
    </location>
</feature>
<accession>A0AAN8K6V3</accession>
<evidence type="ECO:0000256" key="1">
    <source>
        <dbReference type="ARBA" id="ARBA00006832"/>
    </source>
</evidence>
<evidence type="ECO:0000256" key="2">
    <source>
        <dbReference type="ARBA" id="ARBA00020000"/>
    </source>
</evidence>
<organism evidence="5 6">
    <name type="scientific">Patella caerulea</name>
    <name type="common">Rayed Mediterranean limpet</name>
    <dbReference type="NCBI Taxonomy" id="87958"/>
    <lineage>
        <taxon>Eukaryota</taxon>
        <taxon>Metazoa</taxon>
        <taxon>Spiralia</taxon>
        <taxon>Lophotrochozoa</taxon>
        <taxon>Mollusca</taxon>
        <taxon>Gastropoda</taxon>
        <taxon>Patellogastropoda</taxon>
        <taxon>Patelloidea</taxon>
        <taxon>Patellidae</taxon>
        <taxon>Patella</taxon>
    </lineage>
</organism>
<evidence type="ECO:0000313" key="6">
    <source>
        <dbReference type="Proteomes" id="UP001347796"/>
    </source>
</evidence>
<dbReference type="EMBL" id="JAZGQO010000006">
    <property type="protein sequence ID" value="KAK6185644.1"/>
    <property type="molecule type" value="Genomic_DNA"/>
</dbReference>
<evidence type="ECO:0000256" key="3">
    <source>
        <dbReference type="SAM" id="MobiDB-lite"/>
    </source>
</evidence>
<gene>
    <name evidence="5" type="ORF">SNE40_007832</name>
</gene>
<feature type="compositionally biased region" description="Polar residues" evidence="3">
    <location>
        <begin position="350"/>
        <end position="363"/>
    </location>
</feature>
<keyword evidence="6" id="KW-1185">Reference proteome</keyword>
<dbReference type="GO" id="GO:0005634">
    <property type="term" value="C:nucleus"/>
    <property type="evidence" value="ECO:0007669"/>
    <property type="project" value="TreeGrafter"/>
</dbReference>
<dbReference type="PANTHER" id="PTHR13275">
    <property type="entry name" value="YL-1 PROTEIN TRANSCRIPTION FACTOR-LIKE 1"/>
    <property type="match status" value="1"/>
</dbReference>
<dbReference type="InterPro" id="IPR013272">
    <property type="entry name" value="Vps72/YL1_C"/>
</dbReference>
<sequence length="363" mass="41699">MSSSSEEEEEKVAFLAVTREKRSNAGSKMAKLLNEEEEDEFYTTTYGGFKEEAEDIDYDSGKSDSDDVIDSDFDIDEADEVKSDMEDDEPKKKKHTTGVYKEPTEKKPKVIKPEVKKEKKEPKVKSEKSSVQIYQSTSPLIERKSKRAATAVKSQATAKREKQREERTKMMKEMAARKNVPEVRRLTQEELLSEAKITEAENKKSLENYYKLELEKKKSRIQKQVFKGPIIRYHSVTMPCMEELAVEPDIIVDGEGSNEAVRKIEEMETGEKCSRSFITFTEEKTYHEYFSSKKRKIAQRQICPVTKLPAKYFDPITQTPYATLTAFKCIRDAYIQQCESSQKRGKPTPEQKQPAPNTVTVNG</sequence>